<dbReference type="Gene3D" id="2.60.120.290">
    <property type="entry name" value="Spermadhesin, CUB domain"/>
    <property type="match status" value="2"/>
</dbReference>
<accession>A0A6P8INL6</accession>
<dbReference type="SUPFAM" id="SSF49854">
    <property type="entry name" value="Spermadhesin, CUB domain"/>
    <property type="match status" value="2"/>
</dbReference>
<keyword evidence="2 3" id="KW-1015">Disulfide bond</keyword>
<evidence type="ECO:0000256" key="2">
    <source>
        <dbReference type="ARBA" id="ARBA00023157"/>
    </source>
</evidence>
<organism evidence="7 8">
    <name type="scientific">Actinia tenebrosa</name>
    <name type="common">Australian red waratah sea anemone</name>
    <dbReference type="NCBI Taxonomy" id="6105"/>
    <lineage>
        <taxon>Eukaryota</taxon>
        <taxon>Metazoa</taxon>
        <taxon>Cnidaria</taxon>
        <taxon>Anthozoa</taxon>
        <taxon>Hexacorallia</taxon>
        <taxon>Actiniaria</taxon>
        <taxon>Actiniidae</taxon>
        <taxon>Actinia</taxon>
    </lineage>
</organism>
<dbReference type="InterPro" id="IPR035914">
    <property type="entry name" value="Sperma_CUB_dom_sf"/>
</dbReference>
<dbReference type="KEGG" id="aten:116303101"/>
<dbReference type="RefSeq" id="XP_031568417.1">
    <property type="nucleotide sequence ID" value="XM_031712557.1"/>
</dbReference>
<keyword evidence="1" id="KW-0677">Repeat</keyword>
<dbReference type="OrthoDB" id="5949290at2759"/>
<dbReference type="Gene3D" id="3.50.4.10">
    <property type="entry name" value="Hepatocyte Growth Factor"/>
    <property type="match status" value="1"/>
</dbReference>
<dbReference type="SMART" id="SM00042">
    <property type="entry name" value="CUB"/>
    <property type="match status" value="2"/>
</dbReference>
<reference evidence="8" key="1">
    <citation type="submission" date="2025-08" db="UniProtKB">
        <authorList>
            <consortium name="RefSeq"/>
        </authorList>
    </citation>
    <scope>IDENTIFICATION</scope>
    <source>
        <tissue evidence="8">Tentacle</tissue>
    </source>
</reference>
<dbReference type="PROSITE" id="PS01180">
    <property type="entry name" value="CUB"/>
    <property type="match status" value="2"/>
</dbReference>
<feature type="domain" description="Apple" evidence="6">
    <location>
        <begin position="306"/>
        <end position="404"/>
    </location>
</feature>
<dbReference type="InterPro" id="IPR000859">
    <property type="entry name" value="CUB_dom"/>
</dbReference>
<evidence type="ECO:0000313" key="7">
    <source>
        <dbReference type="Proteomes" id="UP000515163"/>
    </source>
</evidence>
<evidence type="ECO:0000256" key="1">
    <source>
        <dbReference type="ARBA" id="ARBA00022737"/>
    </source>
</evidence>
<feature type="unsure residue" description="D or N" evidence="8">
    <location>
        <position position="193"/>
    </location>
</feature>
<dbReference type="Proteomes" id="UP000515163">
    <property type="component" value="Unplaced"/>
</dbReference>
<feature type="domain" description="CUB" evidence="5">
    <location>
        <begin position="21"/>
        <end position="136"/>
    </location>
</feature>
<protein>
    <submittedName>
        <fullName evidence="8">Blastula protease 10-like</fullName>
    </submittedName>
</protein>
<dbReference type="Pfam" id="PF00431">
    <property type="entry name" value="CUB"/>
    <property type="match status" value="2"/>
</dbReference>
<dbReference type="AlphaFoldDB" id="A0A6P8INL6"/>
<gene>
    <name evidence="8" type="primary">LOC116303101</name>
</gene>
<dbReference type="PROSITE" id="PS50948">
    <property type="entry name" value="PAN"/>
    <property type="match status" value="1"/>
</dbReference>
<dbReference type="CDD" id="cd00041">
    <property type="entry name" value="CUB"/>
    <property type="match status" value="2"/>
</dbReference>
<proteinExistence type="predicted"/>
<name>A0A6P8INL6_ACTTE</name>
<feature type="chain" id="PRO_5027799134" evidence="4">
    <location>
        <begin position="19"/>
        <end position="404"/>
    </location>
</feature>
<evidence type="ECO:0000259" key="6">
    <source>
        <dbReference type="PROSITE" id="PS50948"/>
    </source>
</evidence>
<evidence type="ECO:0000259" key="5">
    <source>
        <dbReference type="PROSITE" id="PS01180"/>
    </source>
</evidence>
<keyword evidence="7" id="KW-1185">Reference proteome</keyword>
<dbReference type="InterPro" id="IPR003609">
    <property type="entry name" value="Pan_app"/>
</dbReference>
<feature type="domain" description="CUB" evidence="5">
    <location>
        <begin position="140"/>
        <end position="255"/>
    </location>
</feature>
<dbReference type="FunFam" id="2.60.120.290:FF:000005">
    <property type="entry name" value="Procollagen C-endopeptidase enhancer 1"/>
    <property type="match status" value="1"/>
</dbReference>
<evidence type="ECO:0000256" key="3">
    <source>
        <dbReference type="PROSITE-ProRule" id="PRU00059"/>
    </source>
</evidence>
<dbReference type="InParanoid" id="A0A6P8INL6"/>
<dbReference type="PANTHER" id="PTHR24251">
    <property type="entry name" value="OVOCHYMASE-RELATED"/>
    <property type="match status" value="1"/>
</dbReference>
<evidence type="ECO:0000256" key="4">
    <source>
        <dbReference type="SAM" id="SignalP"/>
    </source>
</evidence>
<feature type="signal peptide" evidence="4">
    <location>
        <begin position="1"/>
        <end position="18"/>
    </location>
</feature>
<evidence type="ECO:0000313" key="8">
    <source>
        <dbReference type="RefSeq" id="XP_031568417.1"/>
    </source>
</evidence>
<dbReference type="SUPFAM" id="SSF57414">
    <property type="entry name" value="Hairpin loop containing domain-like"/>
    <property type="match status" value="1"/>
</dbReference>
<dbReference type="Pfam" id="PF00024">
    <property type="entry name" value="PAN_1"/>
    <property type="match status" value="1"/>
</dbReference>
<feature type="disulfide bond" evidence="3">
    <location>
        <begin position="78"/>
        <end position="95"/>
    </location>
</feature>
<feature type="disulfide bond" evidence="3">
    <location>
        <begin position="140"/>
        <end position="167"/>
    </location>
</feature>
<sequence>MFLTSFIIFVVLQNTVLASNCRQVIPIDGLFPNGSFTSPGWPNPYQPNKNCTWTISSLPGTYIKLTVTHFDLQDDIHCSDKVLIRPGNEAGVKLCAHNRDLPFVAYSSNNHFDVHFIADGTTVSQSTGFKAEYVVLQASCPPSNLDGLSGRIVSPNFPDYYPSTMCCEYNITVPLGYQVELNFSTFDLEDSYDCTNDYVTVDDLSNQHSIWVLCGVLRSDGNMLSYRSRGRSMLVTFVSDDDVIANGFEAKFTAMQETLSFSITSSYVSPTNMVFTHTTTSMFSSKSHEITKSTFELVAPSKTSTCKPVMTPSPTVALRETEFLGGTYRSIPNHTIKGHSIRKLSTSSQIACVLLCQQSSKCKSVTYLYVSQSSGLCTLHKTNIRETPGSIVAESHVIYYELIT</sequence>
<keyword evidence="4" id="KW-0732">Signal</keyword>
<comment type="caution">
    <text evidence="3">Lacks conserved residue(s) required for the propagation of feature annotation.</text>
</comment>